<reference evidence="5" key="1">
    <citation type="submission" date="2020-11" db="EMBL/GenBank/DDBJ databases">
        <authorList>
            <person name="Tran Van P."/>
        </authorList>
    </citation>
    <scope>NUCLEOTIDE SEQUENCE</scope>
</reference>
<keyword evidence="6" id="KW-1185">Reference proteome</keyword>
<dbReference type="AlphaFoldDB" id="A0A7R9LXI6"/>
<dbReference type="Gene3D" id="3.40.50.1220">
    <property type="entry name" value="TPP-binding domain"/>
    <property type="match status" value="1"/>
</dbReference>
<dbReference type="PANTHER" id="PTHR11085">
    <property type="entry name" value="NAD-DEPENDENT PROTEIN DEACYLASE SIRTUIN-5, MITOCHONDRIAL-RELATED"/>
    <property type="match status" value="1"/>
</dbReference>
<gene>
    <name evidence="5" type="ORF">OSB1V03_LOCUS21967</name>
</gene>
<evidence type="ECO:0000313" key="6">
    <source>
        <dbReference type="Proteomes" id="UP000759131"/>
    </source>
</evidence>
<evidence type="ECO:0000256" key="1">
    <source>
        <dbReference type="ARBA" id="ARBA00022679"/>
    </source>
</evidence>
<organism evidence="5">
    <name type="scientific">Medioppia subpectinata</name>
    <dbReference type="NCBI Taxonomy" id="1979941"/>
    <lineage>
        <taxon>Eukaryota</taxon>
        <taxon>Metazoa</taxon>
        <taxon>Ecdysozoa</taxon>
        <taxon>Arthropoda</taxon>
        <taxon>Chelicerata</taxon>
        <taxon>Arachnida</taxon>
        <taxon>Acari</taxon>
        <taxon>Acariformes</taxon>
        <taxon>Sarcoptiformes</taxon>
        <taxon>Oribatida</taxon>
        <taxon>Brachypylina</taxon>
        <taxon>Oppioidea</taxon>
        <taxon>Oppiidae</taxon>
        <taxon>Medioppia</taxon>
    </lineage>
</organism>
<evidence type="ECO:0000256" key="3">
    <source>
        <dbReference type="PROSITE-ProRule" id="PRU00236"/>
    </source>
</evidence>
<evidence type="ECO:0000256" key="2">
    <source>
        <dbReference type="ARBA" id="ARBA00023027"/>
    </source>
</evidence>
<sequence length="181" mass="20846">MFRQSCRPLHTFVTEFVPKHHKSTADEIQALREFMASTTAGVVVLTGAGISTESGIPDYRSEGVGLYDRRGHKPIQHQDFIASDGVRRRYWARNYCGWTRFSSFEPNVGHKCLADWERRKKVQTIVTQNVDRLHQRAGAEHVIELHGSAYTVKCLSCRYRVSRYLFQQTLNQLNEDIITSD</sequence>
<dbReference type="EMBL" id="OC898268">
    <property type="protein sequence ID" value="CAD7648509.1"/>
    <property type="molecule type" value="Genomic_DNA"/>
</dbReference>
<dbReference type="InterPro" id="IPR050134">
    <property type="entry name" value="NAD-dep_sirtuin_deacylases"/>
</dbReference>
<dbReference type="PANTHER" id="PTHR11085:SF10">
    <property type="entry name" value="NAD-DEPENDENT PROTEIN DEACYLASE SIRTUIN-5, MITOCHONDRIAL-RELATED"/>
    <property type="match status" value="1"/>
</dbReference>
<feature type="domain" description="Deacetylase sirtuin-type" evidence="4">
    <location>
        <begin position="18"/>
        <end position="181"/>
    </location>
</feature>
<dbReference type="PROSITE" id="PS50305">
    <property type="entry name" value="SIRTUIN"/>
    <property type="match status" value="1"/>
</dbReference>
<dbReference type="InterPro" id="IPR026590">
    <property type="entry name" value="Ssirtuin_cat_dom"/>
</dbReference>
<dbReference type="GO" id="GO:0070403">
    <property type="term" value="F:NAD+ binding"/>
    <property type="evidence" value="ECO:0007669"/>
    <property type="project" value="InterPro"/>
</dbReference>
<dbReference type="GO" id="GO:0017136">
    <property type="term" value="F:histone deacetylase activity, NAD-dependent"/>
    <property type="evidence" value="ECO:0007669"/>
    <property type="project" value="TreeGrafter"/>
</dbReference>
<dbReference type="InterPro" id="IPR029035">
    <property type="entry name" value="DHS-like_NAD/FAD-binding_dom"/>
</dbReference>
<keyword evidence="2" id="KW-0520">NAD</keyword>
<name>A0A7R9LXI6_9ACAR</name>
<evidence type="ECO:0000313" key="5">
    <source>
        <dbReference type="EMBL" id="CAD7648509.1"/>
    </source>
</evidence>
<comment type="caution">
    <text evidence="3">Lacks conserved residue(s) required for the propagation of feature annotation.</text>
</comment>
<dbReference type="Gene3D" id="3.30.1600.10">
    <property type="entry name" value="SIR2/SIRT2 'Small Domain"/>
    <property type="match status" value="1"/>
</dbReference>
<dbReference type="OrthoDB" id="424302at2759"/>
<dbReference type="InterPro" id="IPR003000">
    <property type="entry name" value="Sirtuin"/>
</dbReference>
<dbReference type="SUPFAM" id="SSF52467">
    <property type="entry name" value="DHS-like NAD/FAD-binding domain"/>
    <property type="match status" value="1"/>
</dbReference>
<dbReference type="Pfam" id="PF02146">
    <property type="entry name" value="SIR2"/>
    <property type="match status" value="1"/>
</dbReference>
<accession>A0A7R9LXI6</accession>
<dbReference type="Proteomes" id="UP000759131">
    <property type="component" value="Unassembled WGS sequence"/>
</dbReference>
<protein>
    <recommendedName>
        <fullName evidence="4">Deacetylase sirtuin-type domain-containing protein</fullName>
    </recommendedName>
</protein>
<feature type="non-terminal residue" evidence="5">
    <location>
        <position position="1"/>
    </location>
</feature>
<dbReference type="InterPro" id="IPR026591">
    <property type="entry name" value="Sirtuin_cat_small_dom_sf"/>
</dbReference>
<proteinExistence type="predicted"/>
<dbReference type="GO" id="GO:0005759">
    <property type="term" value="C:mitochondrial matrix"/>
    <property type="evidence" value="ECO:0007669"/>
    <property type="project" value="TreeGrafter"/>
</dbReference>
<dbReference type="EMBL" id="CAJPIZ010043693">
    <property type="protein sequence ID" value="CAG2122021.1"/>
    <property type="molecule type" value="Genomic_DNA"/>
</dbReference>
<keyword evidence="1" id="KW-0808">Transferase</keyword>
<evidence type="ECO:0000259" key="4">
    <source>
        <dbReference type="PROSITE" id="PS50305"/>
    </source>
</evidence>